<accession>A0A9C7LAC2</accession>
<evidence type="ECO:0000256" key="1">
    <source>
        <dbReference type="SAM" id="MobiDB-lite"/>
    </source>
</evidence>
<feature type="region of interest" description="Disordered" evidence="1">
    <location>
        <begin position="1"/>
        <end position="34"/>
    </location>
</feature>
<evidence type="ECO:0000313" key="2">
    <source>
        <dbReference type="EMBL" id="CAG9608267.1"/>
    </source>
</evidence>
<protein>
    <submittedName>
        <fullName evidence="2">Uncharacterized protein</fullName>
    </submittedName>
</protein>
<comment type="caution">
    <text evidence="2">The sequence shown here is derived from an EMBL/GenBank/DDBJ whole genome shotgun (WGS) entry which is preliminary data.</text>
</comment>
<feature type="compositionally biased region" description="Basic and acidic residues" evidence="1">
    <location>
        <begin position="14"/>
        <end position="34"/>
    </location>
</feature>
<dbReference type="Proteomes" id="UP000789845">
    <property type="component" value="Unassembled WGS sequence"/>
</dbReference>
<name>A0A9C7LAC2_9BACI</name>
<dbReference type="AlphaFoldDB" id="A0A9C7LAC2"/>
<sequence>MKRQDQNKNQPKQLNEKKTGYGDKKLEGPNRPAE</sequence>
<proteinExistence type="predicted"/>
<organism evidence="2 3">
    <name type="scientific">Pseudoneobacillus rhizosphaerae</name>
    <dbReference type="NCBI Taxonomy" id="2880968"/>
    <lineage>
        <taxon>Bacteria</taxon>
        <taxon>Bacillati</taxon>
        <taxon>Bacillota</taxon>
        <taxon>Bacilli</taxon>
        <taxon>Bacillales</taxon>
        <taxon>Bacillaceae</taxon>
        <taxon>Pseudoneobacillus</taxon>
    </lineage>
</organism>
<keyword evidence="3" id="KW-1185">Reference proteome</keyword>
<gene>
    <name evidence="2" type="ORF">NEOCIP111885_01959</name>
</gene>
<reference evidence="2" key="1">
    <citation type="submission" date="2021-10" db="EMBL/GenBank/DDBJ databases">
        <authorList>
            <person name="Criscuolo A."/>
        </authorList>
    </citation>
    <scope>NUCLEOTIDE SEQUENCE</scope>
    <source>
        <strain evidence="2">CIP111885</strain>
    </source>
</reference>
<evidence type="ECO:0000313" key="3">
    <source>
        <dbReference type="Proteomes" id="UP000789845"/>
    </source>
</evidence>
<dbReference type="EMBL" id="CAKJTG010000009">
    <property type="protein sequence ID" value="CAG9608267.1"/>
    <property type="molecule type" value="Genomic_DNA"/>
</dbReference>